<feature type="domain" description="Tify" evidence="4">
    <location>
        <begin position="44"/>
        <end position="72"/>
    </location>
</feature>
<dbReference type="PANTHER" id="PTHR47025:SF2">
    <property type="entry name" value="AUTOIMMUNE REGULATOR"/>
    <property type="match status" value="1"/>
</dbReference>
<accession>A0ABY9CIZ9</accession>
<organism evidence="5 6">
    <name type="scientific">Vitis vinifera</name>
    <name type="common">Grape</name>
    <dbReference type="NCBI Taxonomy" id="29760"/>
    <lineage>
        <taxon>Eukaryota</taxon>
        <taxon>Viridiplantae</taxon>
        <taxon>Streptophyta</taxon>
        <taxon>Embryophyta</taxon>
        <taxon>Tracheophyta</taxon>
        <taxon>Spermatophyta</taxon>
        <taxon>Magnoliopsida</taxon>
        <taxon>eudicotyledons</taxon>
        <taxon>Gunneridae</taxon>
        <taxon>Pentapetalae</taxon>
        <taxon>rosids</taxon>
        <taxon>Vitales</taxon>
        <taxon>Vitaceae</taxon>
        <taxon>Viteae</taxon>
        <taxon>Vitis</taxon>
    </lineage>
</organism>
<name>A0ABY9CIZ9_VITVI</name>
<sequence>MEASAVGADVSMIGQFGVGFYSAYLVVEKVIITTKHNEDEQHVWKSHADSSNKRPPEYIYLENGTSLRGVMNAWKNAALYSLDEAIRVAIGCSMIKRSTFCLNCKGRIFGAGIGNSKVLCLSCLQLKESQAGPSQVTGSSDSHLRSPKPSTISRSAESVSKCSSSGSKSYGRVTKKDLSLHKLVFGENGLLEGT</sequence>
<dbReference type="InterPro" id="IPR032308">
    <property type="entry name" value="TDBD"/>
</dbReference>
<dbReference type="SUPFAM" id="SSF55874">
    <property type="entry name" value="ATPase domain of HSP90 chaperone/DNA topoisomerase II/histidine kinase"/>
    <property type="match status" value="1"/>
</dbReference>
<evidence type="ECO:0000256" key="3">
    <source>
        <dbReference type="SAM" id="MobiDB-lite"/>
    </source>
</evidence>
<gene>
    <name evidence="5" type="ORF">VitviT2T_014213</name>
</gene>
<evidence type="ECO:0000256" key="1">
    <source>
        <dbReference type="ARBA" id="ARBA00004123"/>
    </source>
</evidence>
<feature type="compositionally biased region" description="Polar residues" evidence="3">
    <location>
        <begin position="132"/>
        <end position="141"/>
    </location>
</feature>
<dbReference type="EMBL" id="CP126656">
    <property type="protein sequence ID" value="WJZ95443.1"/>
    <property type="molecule type" value="Genomic_DNA"/>
</dbReference>
<feature type="compositionally biased region" description="Low complexity" evidence="3">
    <location>
        <begin position="153"/>
        <end position="169"/>
    </location>
</feature>
<dbReference type="Gene3D" id="3.30.565.10">
    <property type="entry name" value="Histidine kinase-like ATPase, C-terminal domain"/>
    <property type="match status" value="1"/>
</dbReference>
<comment type="subcellular location">
    <subcellularLocation>
        <location evidence="1">Nucleus</location>
    </subcellularLocation>
</comment>
<feature type="region of interest" description="Disordered" evidence="3">
    <location>
        <begin position="132"/>
        <end position="172"/>
    </location>
</feature>
<proteinExistence type="predicted"/>
<protein>
    <recommendedName>
        <fullName evidence="4">Tify domain-containing protein</fullName>
    </recommendedName>
</protein>
<evidence type="ECO:0000256" key="2">
    <source>
        <dbReference type="ARBA" id="ARBA00023242"/>
    </source>
</evidence>
<dbReference type="InterPro" id="IPR036890">
    <property type="entry name" value="HATPase_C_sf"/>
</dbReference>
<evidence type="ECO:0000313" key="5">
    <source>
        <dbReference type="EMBL" id="WJZ95443.1"/>
    </source>
</evidence>
<dbReference type="Proteomes" id="UP001227230">
    <property type="component" value="Chromosome 9"/>
</dbReference>
<evidence type="ECO:0000259" key="4">
    <source>
        <dbReference type="Pfam" id="PF16135"/>
    </source>
</evidence>
<evidence type="ECO:0000313" key="6">
    <source>
        <dbReference type="Proteomes" id="UP001227230"/>
    </source>
</evidence>
<dbReference type="PANTHER" id="PTHR47025">
    <property type="entry name" value="AUTOIMMUNE REGULATOR"/>
    <property type="match status" value="1"/>
</dbReference>
<keyword evidence="2" id="KW-0539">Nucleus</keyword>
<dbReference type="Pfam" id="PF16135">
    <property type="entry name" value="TDBD"/>
    <property type="match status" value="1"/>
</dbReference>
<keyword evidence="6" id="KW-1185">Reference proteome</keyword>
<reference evidence="5 6" key="1">
    <citation type="journal article" date="2023" name="Hortic Res">
        <title>The complete reference genome for grapevine (Vitis vinifera L.) genetics and breeding.</title>
        <authorList>
            <person name="Shi X."/>
            <person name="Cao S."/>
            <person name="Wang X."/>
            <person name="Huang S."/>
            <person name="Wang Y."/>
            <person name="Liu Z."/>
            <person name="Liu W."/>
            <person name="Leng X."/>
            <person name="Peng Y."/>
            <person name="Wang N."/>
            <person name="Wang Y."/>
            <person name="Ma Z."/>
            <person name="Xu X."/>
            <person name="Zhang F."/>
            <person name="Xue H."/>
            <person name="Zhong H."/>
            <person name="Wang Y."/>
            <person name="Zhang K."/>
            <person name="Velt A."/>
            <person name="Avia K."/>
            <person name="Holtgrawe D."/>
            <person name="Grimplet J."/>
            <person name="Matus J.T."/>
            <person name="Ware D."/>
            <person name="Wu X."/>
            <person name="Wang H."/>
            <person name="Liu C."/>
            <person name="Fang Y."/>
            <person name="Rustenholz C."/>
            <person name="Cheng Z."/>
            <person name="Xiao H."/>
            <person name="Zhou Y."/>
        </authorList>
    </citation>
    <scope>NUCLEOTIDE SEQUENCE [LARGE SCALE GENOMIC DNA]</scope>
    <source>
        <strain evidence="6">cv. Pinot noir / PN40024</strain>
        <tissue evidence="5">Leaf</tissue>
    </source>
</reference>